<keyword evidence="3" id="KW-0732">Signal</keyword>
<keyword evidence="8" id="KW-0812">Transmembrane</keyword>
<feature type="transmembrane region" description="Helical" evidence="8">
    <location>
        <begin position="6"/>
        <end position="24"/>
    </location>
</feature>
<dbReference type="GO" id="GO:0042834">
    <property type="term" value="F:peptidoglycan binding"/>
    <property type="evidence" value="ECO:0007669"/>
    <property type="project" value="InterPro"/>
</dbReference>
<dbReference type="RefSeq" id="XP_025075065.1">
    <property type="nucleotide sequence ID" value="XM_025219280.1"/>
</dbReference>
<protein>
    <recommendedName>
        <fullName evidence="6">Peptidoglycan-recognition protein</fullName>
    </recommendedName>
</protein>
<keyword evidence="4 6" id="KW-0391">Immunity</keyword>
<dbReference type="Pfam" id="PF01510">
    <property type="entry name" value="Amidase_2"/>
    <property type="match status" value="1"/>
</dbReference>
<dbReference type="InterPro" id="IPR036505">
    <property type="entry name" value="Amidase/PGRP_sf"/>
</dbReference>
<organism evidence="11 12">
    <name type="scientific">Pogonomyrmex barbatus</name>
    <name type="common">red harvester ant</name>
    <dbReference type="NCBI Taxonomy" id="144034"/>
    <lineage>
        <taxon>Eukaryota</taxon>
        <taxon>Metazoa</taxon>
        <taxon>Ecdysozoa</taxon>
        <taxon>Arthropoda</taxon>
        <taxon>Hexapoda</taxon>
        <taxon>Insecta</taxon>
        <taxon>Pterygota</taxon>
        <taxon>Neoptera</taxon>
        <taxon>Endopterygota</taxon>
        <taxon>Hymenoptera</taxon>
        <taxon>Apocrita</taxon>
        <taxon>Aculeata</taxon>
        <taxon>Formicoidea</taxon>
        <taxon>Formicidae</taxon>
        <taxon>Myrmicinae</taxon>
        <taxon>Pogonomyrmex</taxon>
    </lineage>
</organism>
<dbReference type="GO" id="GO:0008745">
    <property type="term" value="F:N-acetylmuramoyl-L-alanine amidase activity"/>
    <property type="evidence" value="ECO:0007669"/>
    <property type="project" value="InterPro"/>
</dbReference>
<evidence type="ECO:0000313" key="12">
    <source>
        <dbReference type="RefSeq" id="XP_025075065.1"/>
    </source>
</evidence>
<dbReference type="InterPro" id="IPR002502">
    <property type="entry name" value="Amidase_domain"/>
</dbReference>
<dbReference type="PANTHER" id="PTHR11022:SF41">
    <property type="entry name" value="PEPTIDOGLYCAN-RECOGNITION PROTEIN LC-RELATED"/>
    <property type="match status" value="1"/>
</dbReference>
<dbReference type="OrthoDB" id="10001926at2759"/>
<sequence>MVNVIVYLYDTFLILIFSAGPSIISRWEWNVRARPPKFEAPNLKIRPAPYVLIHHSAGSSCNTQESCKFEVEQLQNKHMDTKGWSDIAYNFLVGEDGNIYEGRGWDKQGAHSVPFNKKSIGICIIGNYNTRTPNAAAIRAVAYLIFQGVENGKIKSDYKLLGHRQTWPTMCPGDSLYTMIKSWPHWSDRE</sequence>
<keyword evidence="2 6" id="KW-0399">Innate immunity</keyword>
<dbReference type="Gene3D" id="3.40.80.10">
    <property type="entry name" value="Peptidoglycan recognition protein-like"/>
    <property type="match status" value="1"/>
</dbReference>
<keyword evidence="5" id="KW-1015">Disulfide bond</keyword>
<comment type="similarity">
    <text evidence="1 6">Belongs to the N-acetylmuramoyl-L-alanine amidase 2 family.</text>
</comment>
<feature type="disulfide bond" evidence="7">
    <location>
        <begin position="61"/>
        <end position="67"/>
    </location>
</feature>
<gene>
    <name evidence="12" type="primary">LOC105431066</name>
</gene>
<name>A0A8N1S8B6_9HYME</name>
<dbReference type="CDD" id="cd06583">
    <property type="entry name" value="PGRP"/>
    <property type="match status" value="1"/>
</dbReference>
<dbReference type="GO" id="GO:0045087">
    <property type="term" value="P:innate immune response"/>
    <property type="evidence" value="ECO:0007669"/>
    <property type="project" value="UniProtKB-KW"/>
</dbReference>
<evidence type="ECO:0000313" key="11">
    <source>
        <dbReference type="Proteomes" id="UP000504615"/>
    </source>
</evidence>
<accession>A0A8N1S8B6</accession>
<reference evidence="12" key="1">
    <citation type="submission" date="2025-08" db="UniProtKB">
        <authorList>
            <consortium name="RefSeq"/>
        </authorList>
    </citation>
    <scope>IDENTIFICATION</scope>
</reference>
<evidence type="ECO:0000256" key="5">
    <source>
        <dbReference type="ARBA" id="ARBA00023157"/>
    </source>
</evidence>
<dbReference type="InterPro" id="IPR006619">
    <property type="entry name" value="PGRP_domain_met/bac"/>
</dbReference>
<dbReference type="GeneID" id="105431066"/>
<evidence type="ECO:0000256" key="8">
    <source>
        <dbReference type="SAM" id="Phobius"/>
    </source>
</evidence>
<dbReference type="AlphaFoldDB" id="A0A8N1S8B6"/>
<proteinExistence type="inferred from homology"/>
<evidence type="ECO:0000256" key="6">
    <source>
        <dbReference type="PIRNR" id="PIRNR037945"/>
    </source>
</evidence>
<dbReference type="InterPro" id="IPR017331">
    <property type="entry name" value="Peptidoglycan_recognition"/>
</dbReference>
<dbReference type="InterPro" id="IPR015510">
    <property type="entry name" value="PGRP"/>
</dbReference>
<dbReference type="FunFam" id="3.40.80.10:FF:000001">
    <property type="entry name" value="Peptidoglycan recognition protein 1"/>
    <property type="match status" value="1"/>
</dbReference>
<evidence type="ECO:0000256" key="4">
    <source>
        <dbReference type="ARBA" id="ARBA00022859"/>
    </source>
</evidence>
<evidence type="ECO:0000256" key="2">
    <source>
        <dbReference type="ARBA" id="ARBA00022588"/>
    </source>
</evidence>
<feature type="domain" description="Peptidoglycan recognition protein family" evidence="10">
    <location>
        <begin position="21"/>
        <end position="167"/>
    </location>
</feature>
<keyword evidence="8" id="KW-0472">Membrane</keyword>
<keyword evidence="11" id="KW-1185">Reference proteome</keyword>
<dbReference type="GO" id="GO:0009253">
    <property type="term" value="P:peptidoglycan catabolic process"/>
    <property type="evidence" value="ECO:0007669"/>
    <property type="project" value="InterPro"/>
</dbReference>
<evidence type="ECO:0000256" key="3">
    <source>
        <dbReference type="ARBA" id="ARBA00022729"/>
    </source>
</evidence>
<dbReference type="Proteomes" id="UP000504615">
    <property type="component" value="Unplaced"/>
</dbReference>
<dbReference type="SUPFAM" id="SSF55846">
    <property type="entry name" value="N-acetylmuramoyl-L-alanine amidase-like"/>
    <property type="match status" value="1"/>
</dbReference>
<evidence type="ECO:0000259" key="10">
    <source>
        <dbReference type="SMART" id="SM00701"/>
    </source>
</evidence>
<dbReference type="GO" id="GO:0008270">
    <property type="term" value="F:zinc ion binding"/>
    <property type="evidence" value="ECO:0007669"/>
    <property type="project" value="InterPro"/>
</dbReference>
<evidence type="ECO:0000256" key="7">
    <source>
        <dbReference type="PIRSR" id="PIRSR037945-1"/>
    </source>
</evidence>
<keyword evidence="8" id="KW-1133">Transmembrane helix</keyword>
<dbReference type="PANTHER" id="PTHR11022">
    <property type="entry name" value="PEPTIDOGLYCAN RECOGNITION PROTEIN"/>
    <property type="match status" value="1"/>
</dbReference>
<dbReference type="SMART" id="SM00701">
    <property type="entry name" value="PGRP"/>
    <property type="match status" value="1"/>
</dbReference>
<dbReference type="SMART" id="SM00644">
    <property type="entry name" value="Ami_2"/>
    <property type="match status" value="1"/>
</dbReference>
<evidence type="ECO:0000256" key="1">
    <source>
        <dbReference type="ARBA" id="ARBA00007553"/>
    </source>
</evidence>
<evidence type="ECO:0000259" key="9">
    <source>
        <dbReference type="SMART" id="SM00644"/>
    </source>
</evidence>
<feature type="domain" description="N-acetylmuramoyl-L-alanine amidase" evidence="9">
    <location>
        <begin position="40"/>
        <end position="173"/>
    </location>
</feature>
<dbReference type="PIRSF" id="PIRSF037945">
    <property type="entry name" value="PGRPs"/>
    <property type="match status" value="1"/>
</dbReference>